<feature type="transmembrane region" description="Helical" evidence="6">
    <location>
        <begin position="51"/>
        <end position="72"/>
    </location>
</feature>
<keyword evidence="9" id="KW-1185">Reference proteome</keyword>
<protein>
    <submittedName>
        <fullName evidence="8">Membrane protein</fullName>
    </submittedName>
</protein>
<feature type="domain" description="VTT" evidence="7">
    <location>
        <begin position="36"/>
        <end position="153"/>
    </location>
</feature>
<keyword evidence="4 6" id="KW-1133">Transmembrane helix</keyword>
<sequence length="194" mass="21436">MIAELQAFLVSESASSVLLLFSGIVLLSYLSEDLAIVTAGSLAAQGNMQPSAALLAIFVGIASGDLGLYFLGHLGRRSRYLRYKALTNRYFKILRTRLHKGVFINLFVIRFVPGLRTIGFTLSGFFAIPLPFFMFAVLSATALWTMIIFSIIYYLGNLAWLQASQYQWVLIPIAVGVLFIVNRLVNKSLSKGLS</sequence>
<organism evidence="8 9">
    <name type="scientific">Marinomonas ushuaiensis DSM 15871</name>
    <dbReference type="NCBI Taxonomy" id="1122207"/>
    <lineage>
        <taxon>Bacteria</taxon>
        <taxon>Pseudomonadati</taxon>
        <taxon>Pseudomonadota</taxon>
        <taxon>Gammaproteobacteria</taxon>
        <taxon>Oceanospirillales</taxon>
        <taxon>Oceanospirillaceae</taxon>
        <taxon>Marinomonas</taxon>
    </lineage>
</organism>
<dbReference type="PANTHER" id="PTHR42709:SF6">
    <property type="entry name" value="UNDECAPRENYL PHOSPHATE TRANSPORTER A"/>
    <property type="match status" value="1"/>
</dbReference>
<dbReference type="RefSeq" id="WP_084035602.1">
    <property type="nucleotide sequence ID" value="NZ_JAMB01000008.1"/>
</dbReference>
<keyword evidence="3 6" id="KW-0812">Transmembrane</keyword>
<feature type="transmembrane region" description="Helical" evidence="6">
    <location>
        <begin position="168"/>
        <end position="185"/>
    </location>
</feature>
<dbReference type="Proteomes" id="UP000054058">
    <property type="component" value="Unassembled WGS sequence"/>
</dbReference>
<dbReference type="eggNOG" id="COG0586">
    <property type="taxonomic scope" value="Bacteria"/>
</dbReference>
<evidence type="ECO:0000256" key="6">
    <source>
        <dbReference type="SAM" id="Phobius"/>
    </source>
</evidence>
<proteinExistence type="predicted"/>
<evidence type="ECO:0000256" key="3">
    <source>
        <dbReference type="ARBA" id="ARBA00022692"/>
    </source>
</evidence>
<dbReference type="STRING" id="1122207.MUS1_15010"/>
<accession>X7E3L2</accession>
<reference evidence="8 9" key="1">
    <citation type="submission" date="2014-01" db="EMBL/GenBank/DDBJ databases">
        <title>Marinomonas ushuaiensis DSM 15871 Genome Sequencing.</title>
        <authorList>
            <person name="Lai Q."/>
            <person name="Shao Z.S."/>
        </authorList>
    </citation>
    <scope>NUCLEOTIDE SEQUENCE [LARGE SCALE GENOMIC DNA]</scope>
    <source>
        <strain evidence="8 9">DSM 15871</strain>
    </source>
</reference>
<feature type="transmembrane region" description="Helical" evidence="6">
    <location>
        <begin position="132"/>
        <end position="156"/>
    </location>
</feature>
<dbReference type="AlphaFoldDB" id="X7E3L2"/>
<evidence type="ECO:0000256" key="1">
    <source>
        <dbReference type="ARBA" id="ARBA00004651"/>
    </source>
</evidence>
<dbReference type="PANTHER" id="PTHR42709">
    <property type="entry name" value="ALKALINE PHOSPHATASE LIKE PROTEIN"/>
    <property type="match status" value="1"/>
</dbReference>
<dbReference type="Pfam" id="PF09335">
    <property type="entry name" value="VTT_dom"/>
    <property type="match status" value="1"/>
</dbReference>
<dbReference type="PATRIC" id="fig|1122207.3.peg.2152"/>
<evidence type="ECO:0000256" key="2">
    <source>
        <dbReference type="ARBA" id="ARBA00022475"/>
    </source>
</evidence>
<dbReference type="InterPro" id="IPR032816">
    <property type="entry name" value="VTT_dom"/>
</dbReference>
<feature type="transmembrane region" description="Helical" evidence="6">
    <location>
        <begin position="7"/>
        <end position="31"/>
    </location>
</feature>
<keyword evidence="5 6" id="KW-0472">Membrane</keyword>
<evidence type="ECO:0000256" key="5">
    <source>
        <dbReference type="ARBA" id="ARBA00023136"/>
    </source>
</evidence>
<name>X7E3L2_9GAMM</name>
<evidence type="ECO:0000313" key="8">
    <source>
        <dbReference type="EMBL" id="ETX10537.1"/>
    </source>
</evidence>
<gene>
    <name evidence="8" type="ORF">MUS1_15010</name>
</gene>
<dbReference type="InterPro" id="IPR051311">
    <property type="entry name" value="DedA_domain"/>
</dbReference>
<evidence type="ECO:0000313" key="9">
    <source>
        <dbReference type="Proteomes" id="UP000054058"/>
    </source>
</evidence>
<evidence type="ECO:0000259" key="7">
    <source>
        <dbReference type="Pfam" id="PF09335"/>
    </source>
</evidence>
<evidence type="ECO:0000256" key="4">
    <source>
        <dbReference type="ARBA" id="ARBA00022989"/>
    </source>
</evidence>
<comment type="subcellular location">
    <subcellularLocation>
        <location evidence="1">Cell membrane</location>
        <topology evidence="1">Multi-pass membrane protein</topology>
    </subcellularLocation>
</comment>
<dbReference type="GO" id="GO:0005886">
    <property type="term" value="C:plasma membrane"/>
    <property type="evidence" value="ECO:0007669"/>
    <property type="project" value="UniProtKB-SubCell"/>
</dbReference>
<keyword evidence="2" id="KW-1003">Cell membrane</keyword>
<comment type="caution">
    <text evidence="8">The sequence shown here is derived from an EMBL/GenBank/DDBJ whole genome shotgun (WGS) entry which is preliminary data.</text>
</comment>
<dbReference type="OrthoDB" id="5703869at2"/>
<dbReference type="EMBL" id="JAMB01000008">
    <property type="protein sequence ID" value="ETX10537.1"/>
    <property type="molecule type" value="Genomic_DNA"/>
</dbReference>
<feature type="transmembrane region" description="Helical" evidence="6">
    <location>
        <begin position="102"/>
        <end position="126"/>
    </location>
</feature>